<dbReference type="InterPro" id="IPR011990">
    <property type="entry name" value="TPR-like_helical_dom_sf"/>
</dbReference>
<evidence type="ECO:0000313" key="3">
    <source>
        <dbReference type="Proteomes" id="UP000095214"/>
    </source>
</evidence>
<dbReference type="AlphaFoldDB" id="A0A1D8B3D8"/>
<name>A0A1D8B3D8_9ACTO</name>
<reference evidence="2 3" key="1">
    <citation type="submission" date="2016-09" db="EMBL/GenBank/DDBJ databases">
        <title>Complete genome sequence of Actinomyces hongkongensis HKU8.</title>
        <authorList>
            <person name="Gao Y.-X."/>
            <person name="Zhou Y.-Y."/>
            <person name="Xie Y."/>
            <person name="Wang M."/>
            <person name="Wang S.-J."/>
            <person name="Shen S.-G."/>
        </authorList>
    </citation>
    <scope>NUCLEOTIDE SEQUENCE [LARGE SCALE GENOMIC DNA]</scope>
    <source>
        <strain evidence="2 3">HKU8</strain>
    </source>
</reference>
<dbReference type="PANTHER" id="PTHR12558">
    <property type="entry name" value="CELL DIVISION CYCLE 16,23,27"/>
    <property type="match status" value="1"/>
</dbReference>
<dbReference type="SUPFAM" id="SSF48452">
    <property type="entry name" value="TPR-like"/>
    <property type="match status" value="1"/>
</dbReference>
<organism evidence="2 3">
    <name type="scientific">Pauljensenia hongkongensis</name>
    <dbReference type="NCBI Taxonomy" id="178339"/>
    <lineage>
        <taxon>Bacteria</taxon>
        <taxon>Bacillati</taxon>
        <taxon>Actinomycetota</taxon>
        <taxon>Actinomycetes</taxon>
        <taxon>Actinomycetales</taxon>
        <taxon>Actinomycetaceae</taxon>
        <taxon>Pauljensenia</taxon>
    </lineage>
</organism>
<dbReference type="RefSeq" id="WP_009744151.1">
    <property type="nucleotide sequence ID" value="NZ_CP017298.1"/>
</dbReference>
<protein>
    <submittedName>
        <fullName evidence="2">Uncharacterized protein</fullName>
    </submittedName>
</protein>
<feature type="transmembrane region" description="Helical" evidence="1">
    <location>
        <begin position="245"/>
        <end position="267"/>
    </location>
</feature>
<dbReference type="PANTHER" id="PTHR12558:SF13">
    <property type="entry name" value="CELL DIVISION CYCLE PROTEIN 27 HOMOLOG"/>
    <property type="match status" value="1"/>
</dbReference>
<sequence>MPLDDAARAQIERAEALIELGREEQAVELLATVPQTDPEAVVSVNCALAFAHLRLDQRAEARASAERAVQAMPNSTEALYWLTGTESDAARALEHSSRLVELEPQWGPYRALHARTLKRNGRSEDAEREAREAVRIAPEDVFVLNTSGSVLRGSHPDEALEAYGRVLEIDPGNTDAREGIARLKRVHEADESSRLYRGLLETNPERGHYEDQLHWMVFVNPLRLTIGTVLLDAAGWLAMTVPYALGWRTAAVVCGTVWSLMMILGLVSGFRENAAKIAEGMETSSGAVVAAAFRRRPFSSFTAMASIVVVGAAPAVWGAWTLFNPAPSWWSAVGVPVAFIVSAWITAPLVWFVAMVVRLLRQRRG</sequence>
<evidence type="ECO:0000256" key="1">
    <source>
        <dbReference type="SAM" id="Phobius"/>
    </source>
</evidence>
<accession>A0A1D8B3D8</accession>
<feature type="transmembrane region" description="Helical" evidence="1">
    <location>
        <begin position="329"/>
        <end position="357"/>
    </location>
</feature>
<proteinExistence type="predicted"/>
<dbReference type="Proteomes" id="UP000095214">
    <property type="component" value="Chromosome"/>
</dbReference>
<dbReference type="KEGG" id="phon:BH719_07175"/>
<dbReference type="Gene3D" id="1.25.40.10">
    <property type="entry name" value="Tetratricopeptide repeat domain"/>
    <property type="match status" value="1"/>
</dbReference>
<keyword evidence="1" id="KW-0812">Transmembrane</keyword>
<evidence type="ECO:0000313" key="2">
    <source>
        <dbReference type="EMBL" id="AOS47654.1"/>
    </source>
</evidence>
<keyword evidence="3" id="KW-1185">Reference proteome</keyword>
<dbReference type="OrthoDB" id="3259219at2"/>
<dbReference type="EMBL" id="CP017298">
    <property type="protein sequence ID" value="AOS47654.1"/>
    <property type="molecule type" value="Genomic_DNA"/>
</dbReference>
<gene>
    <name evidence="2" type="ORF">BH719_07175</name>
</gene>
<keyword evidence="1" id="KW-1133">Transmembrane helix</keyword>
<dbReference type="STRING" id="178339.BH719_07175"/>
<feature type="transmembrane region" description="Helical" evidence="1">
    <location>
        <begin position="301"/>
        <end position="323"/>
    </location>
</feature>
<keyword evidence="1" id="KW-0472">Membrane</keyword>